<evidence type="ECO:0000313" key="5">
    <source>
        <dbReference type="EMBL" id="KMO41722.1"/>
    </source>
</evidence>
<keyword evidence="2" id="KW-0186">Copper</keyword>
<keyword evidence="6" id="KW-1185">Reference proteome</keyword>
<dbReference type="PATRIC" id="fig|1187852.3.peg.6363"/>
<name>A0A0J6T761_9HYPH</name>
<keyword evidence="3" id="KW-1015">Disulfide bond</keyword>
<dbReference type="EMBL" id="LABZ01000078">
    <property type="protein sequence ID" value="KMO41722.1"/>
    <property type="molecule type" value="Genomic_DNA"/>
</dbReference>
<feature type="disulfide bond" description="Redox-active" evidence="3">
    <location>
        <begin position="102"/>
        <end position="106"/>
    </location>
</feature>
<evidence type="ECO:0000256" key="2">
    <source>
        <dbReference type="PIRSR" id="PIRSR603782-1"/>
    </source>
</evidence>
<feature type="signal peptide" evidence="4">
    <location>
        <begin position="1"/>
        <end position="19"/>
    </location>
</feature>
<evidence type="ECO:0000313" key="6">
    <source>
        <dbReference type="Proteomes" id="UP000036449"/>
    </source>
</evidence>
<gene>
    <name evidence="5" type="ORF">VQ03_12150</name>
</gene>
<dbReference type="CDD" id="cd02968">
    <property type="entry name" value="SCO"/>
    <property type="match status" value="1"/>
</dbReference>
<feature type="binding site" evidence="2">
    <location>
        <position position="196"/>
    </location>
    <ligand>
        <name>Cu cation</name>
        <dbReference type="ChEBI" id="CHEBI:23378"/>
    </ligand>
</feature>
<dbReference type="Pfam" id="PF02630">
    <property type="entry name" value="SCO1-SenC"/>
    <property type="match status" value="1"/>
</dbReference>
<dbReference type="InterPro" id="IPR003782">
    <property type="entry name" value="SCO1/SenC"/>
</dbReference>
<evidence type="ECO:0000256" key="3">
    <source>
        <dbReference type="PIRSR" id="PIRSR603782-2"/>
    </source>
</evidence>
<accession>A0A0J6T761</accession>
<evidence type="ECO:0000256" key="4">
    <source>
        <dbReference type="SAM" id="SignalP"/>
    </source>
</evidence>
<dbReference type="SUPFAM" id="SSF52833">
    <property type="entry name" value="Thioredoxin-like"/>
    <property type="match status" value="1"/>
</dbReference>
<dbReference type="GO" id="GO:0046872">
    <property type="term" value="F:metal ion binding"/>
    <property type="evidence" value="ECO:0007669"/>
    <property type="project" value="UniProtKB-KW"/>
</dbReference>
<feature type="binding site" evidence="2">
    <location>
        <position position="106"/>
    </location>
    <ligand>
        <name>Cu cation</name>
        <dbReference type="ChEBI" id="CHEBI:23378"/>
    </ligand>
</feature>
<sequence>MRPASLLGLAALAAAAAPAARHAVAHEGHAPRPVAAAIFPIPAPGSYRLPPIKRAAGGTVLDEAGRPRDLLAPDLLAPDLPAPDLPEVARGITVLALIYTRCGDVCPLASADMARLQDLAAKDPAVARRTRLVSLSFDPEHDTPEVMRSFAAAWRSADPAAPAWAFLTAPGRAELAPILAAYGQRVDAGPDGSLTHVFRAFLIDSEGRVRNIYSLDFFEPALVLADIRTLLLEGAGSGGRQGR</sequence>
<evidence type="ECO:0000256" key="1">
    <source>
        <dbReference type="ARBA" id="ARBA00010996"/>
    </source>
</evidence>
<protein>
    <submittedName>
        <fullName evidence="5">Electron transporter SenC</fullName>
    </submittedName>
</protein>
<keyword evidence="2" id="KW-0479">Metal-binding</keyword>
<feature type="binding site" evidence="2">
    <location>
        <position position="102"/>
    </location>
    <ligand>
        <name>Cu cation</name>
        <dbReference type="ChEBI" id="CHEBI:23378"/>
    </ligand>
</feature>
<proteinExistence type="inferred from homology"/>
<feature type="chain" id="PRO_5005281833" evidence="4">
    <location>
        <begin position="20"/>
        <end position="243"/>
    </location>
</feature>
<dbReference type="OrthoDB" id="5296507at2"/>
<dbReference type="InterPro" id="IPR036249">
    <property type="entry name" value="Thioredoxin-like_sf"/>
</dbReference>
<dbReference type="RefSeq" id="WP_048451135.1">
    <property type="nucleotide sequence ID" value="NZ_LABZ01000078.1"/>
</dbReference>
<reference evidence="5 6" key="1">
    <citation type="submission" date="2015-03" db="EMBL/GenBank/DDBJ databases">
        <title>Genome sequencing of Methylobacterium tarhaniae DSM 25844.</title>
        <authorList>
            <person name="Chaudhry V."/>
            <person name="Patil P.B."/>
        </authorList>
    </citation>
    <scope>NUCLEOTIDE SEQUENCE [LARGE SCALE GENOMIC DNA]</scope>
    <source>
        <strain evidence="5 6">DSM 25844</strain>
    </source>
</reference>
<dbReference type="Gene3D" id="3.40.30.10">
    <property type="entry name" value="Glutaredoxin"/>
    <property type="match status" value="1"/>
</dbReference>
<comment type="similarity">
    <text evidence="1">Belongs to the SCO1/2 family.</text>
</comment>
<keyword evidence="4" id="KW-0732">Signal</keyword>
<comment type="caution">
    <text evidence="5">The sequence shown here is derived from an EMBL/GenBank/DDBJ whole genome shotgun (WGS) entry which is preliminary data.</text>
</comment>
<organism evidence="5 6">
    <name type="scientific">Methylobacterium tarhaniae</name>
    <dbReference type="NCBI Taxonomy" id="1187852"/>
    <lineage>
        <taxon>Bacteria</taxon>
        <taxon>Pseudomonadati</taxon>
        <taxon>Pseudomonadota</taxon>
        <taxon>Alphaproteobacteria</taxon>
        <taxon>Hyphomicrobiales</taxon>
        <taxon>Methylobacteriaceae</taxon>
        <taxon>Methylobacterium</taxon>
    </lineage>
</organism>
<dbReference type="Proteomes" id="UP000036449">
    <property type="component" value="Unassembled WGS sequence"/>
</dbReference>
<dbReference type="AlphaFoldDB" id="A0A0J6T761"/>